<feature type="transmembrane region" description="Helical" evidence="6">
    <location>
        <begin position="364"/>
        <end position="385"/>
    </location>
</feature>
<keyword evidence="3 6" id="KW-1133">Transmembrane helix</keyword>
<feature type="region of interest" description="Disordered" evidence="5">
    <location>
        <begin position="732"/>
        <end position="791"/>
    </location>
</feature>
<reference evidence="7 8" key="1">
    <citation type="submission" date="2018-06" db="EMBL/GenBank/DDBJ databases">
        <title>Fusarium incarnatum-equiseti species complex species 28.</title>
        <authorList>
            <person name="Gardiner D.M."/>
        </authorList>
    </citation>
    <scope>NUCLEOTIDE SEQUENCE [LARGE SCALE GENOMIC DNA]</scope>
    <source>
        <strain evidence="7 8">FIESC_28</strain>
    </source>
</reference>
<feature type="transmembrane region" description="Helical" evidence="6">
    <location>
        <begin position="505"/>
        <end position="525"/>
    </location>
</feature>
<feature type="region of interest" description="Disordered" evidence="5">
    <location>
        <begin position="1"/>
        <end position="24"/>
    </location>
</feature>
<feature type="transmembrane region" description="Helical" evidence="6">
    <location>
        <begin position="307"/>
        <end position="328"/>
    </location>
</feature>
<dbReference type="PANTHER" id="PTHR11785:SF382">
    <property type="entry name" value="LOW-AFFINITY METHIONINE PERMEASE"/>
    <property type="match status" value="1"/>
</dbReference>
<dbReference type="OrthoDB" id="5982228at2759"/>
<feature type="compositionally biased region" description="Polar residues" evidence="5">
    <location>
        <begin position="770"/>
        <end position="791"/>
    </location>
</feature>
<feature type="transmembrane region" description="Helical" evidence="6">
    <location>
        <begin position="224"/>
        <end position="248"/>
    </location>
</feature>
<comment type="subcellular location">
    <subcellularLocation>
        <location evidence="1">Membrane</location>
        <topology evidence="1">Multi-pass membrane protein</topology>
    </subcellularLocation>
</comment>
<dbReference type="Gene3D" id="1.20.1740.10">
    <property type="entry name" value="Amino acid/polyamine transporter I"/>
    <property type="match status" value="1"/>
</dbReference>
<dbReference type="GeneID" id="41997858"/>
<evidence type="ECO:0000256" key="6">
    <source>
        <dbReference type="SAM" id="Phobius"/>
    </source>
</evidence>
<evidence type="ECO:0008006" key="9">
    <source>
        <dbReference type="Google" id="ProtNLM"/>
    </source>
</evidence>
<dbReference type="InterPro" id="IPR002293">
    <property type="entry name" value="AA/rel_permease1"/>
</dbReference>
<evidence type="ECO:0000313" key="8">
    <source>
        <dbReference type="Proteomes" id="UP000253153"/>
    </source>
</evidence>
<keyword evidence="4 6" id="KW-0472">Membrane</keyword>
<feature type="transmembrane region" description="Helical" evidence="6">
    <location>
        <begin position="473"/>
        <end position="493"/>
    </location>
</feature>
<comment type="caution">
    <text evidence="7">The sequence shown here is derived from an EMBL/GenBank/DDBJ whole genome shotgun (WGS) entry which is preliminary data.</text>
</comment>
<dbReference type="GO" id="GO:0015179">
    <property type="term" value="F:L-amino acid transmembrane transporter activity"/>
    <property type="evidence" value="ECO:0007669"/>
    <property type="project" value="TreeGrafter"/>
</dbReference>
<name>A0A366R728_9HYPO</name>
<evidence type="ECO:0000256" key="4">
    <source>
        <dbReference type="ARBA" id="ARBA00023136"/>
    </source>
</evidence>
<gene>
    <name evidence="7" type="ORF">FIESC28_08424</name>
</gene>
<keyword evidence="2 6" id="KW-0812">Transmembrane</keyword>
<feature type="transmembrane region" description="Helical" evidence="6">
    <location>
        <begin position="614"/>
        <end position="639"/>
    </location>
</feature>
<accession>A0A366R728</accession>
<evidence type="ECO:0000313" key="7">
    <source>
        <dbReference type="EMBL" id="RBR12933.1"/>
    </source>
</evidence>
<keyword evidence="8" id="KW-1185">Reference proteome</keyword>
<dbReference type="AlphaFoldDB" id="A0A366R728"/>
<dbReference type="GO" id="GO:0016020">
    <property type="term" value="C:membrane"/>
    <property type="evidence" value="ECO:0007669"/>
    <property type="project" value="UniProtKB-SubCell"/>
</dbReference>
<feature type="transmembrane region" description="Helical" evidence="6">
    <location>
        <begin position="566"/>
        <end position="587"/>
    </location>
</feature>
<dbReference type="RefSeq" id="XP_031013422.1">
    <property type="nucleotide sequence ID" value="XM_031162562.1"/>
</dbReference>
<sequence>MNTTQSTEDSGHSPQPQKEVNPNEGELMVKYKDMGFNPNTIVTDAPTQRFRLTNIDVMSLVINRMIGTGIFDSPTTVMKGVRSPGIAILFWLCGCIYALTGAHVYIEYGLNVPRYVINGVEQSVPRSGGDLHYLQYVFPSPRYKEGIVMLSGVLFGISFICIGNMAGNCIQCALRIVEAANPDKDARDLNESTIRGIAIVIAIFPCLIHAFSRRGGILLNNLLAFIKIFMLIFMIIATWAVAGGPFGLRGLSAWDKSNAPNPTDSSGGGKAYAQAFLSVIFAFSGFDQPNYVLGEIKHPRKTYPRSMWWGVGLVSVLYMAVNICYMIIVPPNVQMDTNVAQEFFYLIFDPDNQSDSKRYEIKRAVNAFLAINAFGNIVVMTYTAARMKQEIAKQGFLPFTSFFAMNRDVSFGRFLMWLEGGERKPQDQPVETGRQGVIELQRHNSQRVIGNRKLRVRFFKFFNPSNHREKTPVGALVLHFTSCIVLILATWNTSASNAYSVLSGLIAYLTSAWYGFFLAFGILILHFRGPPTTQPPPTLREHKVPNQEPVKRSWARMTKGSVNPKLSIACGFLYLVGNLYPIITGWIPPSKIFDSNYSGSASDTSGDKKPRTHVWWAVPAISWCVLAFSTLWFLGFIGVAKYKSQTGKSEFVYSCEPDFGPAVDPEYRSDSDLPTAESDARSRYGGLVLRHETIYTAWEGDEAEQLFNHRVEMTDAVAPPAQPVLVHESGVPRQVDPPADLYEDTDFADFSRNGGPVREPELVSDPLTVPVQNHQTGIEQGSRQTSGNIPG</sequence>
<evidence type="ECO:0000256" key="3">
    <source>
        <dbReference type="ARBA" id="ARBA00022989"/>
    </source>
</evidence>
<proteinExistence type="predicted"/>
<dbReference type="PANTHER" id="PTHR11785">
    <property type="entry name" value="AMINO ACID TRANSPORTER"/>
    <property type="match status" value="1"/>
</dbReference>
<dbReference type="InterPro" id="IPR050598">
    <property type="entry name" value="AminoAcid_Transporter"/>
</dbReference>
<evidence type="ECO:0000256" key="5">
    <source>
        <dbReference type="SAM" id="MobiDB-lite"/>
    </source>
</evidence>
<feature type="transmembrane region" description="Helical" evidence="6">
    <location>
        <begin position="146"/>
        <end position="166"/>
    </location>
</feature>
<dbReference type="Proteomes" id="UP000253153">
    <property type="component" value="Unassembled WGS sequence"/>
</dbReference>
<protein>
    <recommendedName>
        <fullName evidence="9">Amino acid permease/ SLC12A domain-containing protein</fullName>
    </recommendedName>
</protein>
<dbReference type="EMBL" id="QKXC01000189">
    <property type="protein sequence ID" value="RBR12933.1"/>
    <property type="molecule type" value="Genomic_DNA"/>
</dbReference>
<evidence type="ECO:0000256" key="1">
    <source>
        <dbReference type="ARBA" id="ARBA00004141"/>
    </source>
</evidence>
<evidence type="ECO:0000256" key="2">
    <source>
        <dbReference type="ARBA" id="ARBA00022692"/>
    </source>
</evidence>
<dbReference type="Pfam" id="PF13520">
    <property type="entry name" value="AA_permease_2"/>
    <property type="match status" value="1"/>
</dbReference>
<feature type="transmembrane region" description="Helical" evidence="6">
    <location>
        <begin position="86"/>
        <end position="106"/>
    </location>
</feature>
<organism evidence="7 8">
    <name type="scientific">Fusarium coffeatum</name>
    <dbReference type="NCBI Taxonomy" id="231269"/>
    <lineage>
        <taxon>Eukaryota</taxon>
        <taxon>Fungi</taxon>
        <taxon>Dikarya</taxon>
        <taxon>Ascomycota</taxon>
        <taxon>Pezizomycotina</taxon>
        <taxon>Sordariomycetes</taxon>
        <taxon>Hypocreomycetidae</taxon>
        <taxon>Hypocreales</taxon>
        <taxon>Nectriaceae</taxon>
        <taxon>Fusarium</taxon>
        <taxon>Fusarium incarnatum-equiseti species complex</taxon>
    </lineage>
</organism>
<feature type="compositionally biased region" description="Polar residues" evidence="5">
    <location>
        <begin position="1"/>
        <end position="20"/>
    </location>
</feature>